<reference evidence="1 2" key="1">
    <citation type="submission" date="2017-04" db="EMBL/GenBank/DDBJ databases">
        <authorList>
            <person name="Afonso C.L."/>
            <person name="Miller P.J."/>
            <person name="Scott M.A."/>
            <person name="Spackman E."/>
            <person name="Goraichik I."/>
            <person name="Dimitrov K.M."/>
            <person name="Suarez D.L."/>
            <person name="Swayne D.E."/>
        </authorList>
    </citation>
    <scope>NUCLEOTIDE SEQUENCE [LARGE SCALE GENOMIC DNA]</scope>
    <source>
        <strain evidence="1 2">DSM 22418</strain>
    </source>
</reference>
<dbReference type="Proteomes" id="UP000192980">
    <property type="component" value="Unassembled WGS sequence"/>
</dbReference>
<dbReference type="STRING" id="561061.SAMN05660862_0910"/>
<dbReference type="EMBL" id="FXAU01000001">
    <property type="protein sequence ID" value="SMG14984.1"/>
    <property type="molecule type" value="Genomic_DNA"/>
</dbReference>
<name>A0A1X7IJ98_9SPHI</name>
<proteinExistence type="predicted"/>
<dbReference type="RefSeq" id="WP_134432736.1">
    <property type="nucleotide sequence ID" value="NZ_CP038029.1"/>
</dbReference>
<gene>
    <name evidence="1" type="ORF">SAMN05660862_0910</name>
</gene>
<dbReference type="OrthoDB" id="9794557at2"/>
<keyword evidence="2" id="KW-1185">Reference proteome</keyword>
<evidence type="ECO:0000313" key="2">
    <source>
        <dbReference type="Proteomes" id="UP000192980"/>
    </source>
</evidence>
<dbReference type="AlphaFoldDB" id="A0A1X7IJ98"/>
<evidence type="ECO:0000313" key="1">
    <source>
        <dbReference type="EMBL" id="SMG14984.1"/>
    </source>
</evidence>
<organism evidence="1 2">
    <name type="scientific">Sphingobacterium psychroaquaticum</name>
    <dbReference type="NCBI Taxonomy" id="561061"/>
    <lineage>
        <taxon>Bacteria</taxon>
        <taxon>Pseudomonadati</taxon>
        <taxon>Bacteroidota</taxon>
        <taxon>Sphingobacteriia</taxon>
        <taxon>Sphingobacteriales</taxon>
        <taxon>Sphingobacteriaceae</taxon>
        <taxon>Sphingobacterium</taxon>
    </lineage>
</organism>
<protein>
    <submittedName>
        <fullName evidence="1">Uncharacterized protein</fullName>
    </submittedName>
</protein>
<sequence length="136" mass="15584">MTTSNDPLVKKSNGFRKFLSWFLIIAFLGIGAFVYWKYFFVFGEGVKSGYLNYAVKKGNLFKTYEGKLIQEGFGSAKAGVGISSNEFVFSVENDSIFHMLEVNSGKFFDLHYKEYHGVLPWRGNTRYIVDQVINMK</sequence>
<accession>A0A1X7IJ98</accession>